<evidence type="ECO:0000256" key="1">
    <source>
        <dbReference type="SAM" id="MobiDB-lite"/>
    </source>
</evidence>
<feature type="compositionally biased region" description="Gly residues" evidence="1">
    <location>
        <begin position="1"/>
        <end position="12"/>
    </location>
</feature>
<protein>
    <submittedName>
        <fullName evidence="2">Uncharacterized protein</fullName>
    </submittedName>
</protein>
<feature type="region of interest" description="Disordered" evidence="1">
    <location>
        <begin position="1"/>
        <end position="58"/>
    </location>
</feature>
<dbReference type="AlphaFoldDB" id="A0A6A4SH94"/>
<evidence type="ECO:0000313" key="2">
    <source>
        <dbReference type="EMBL" id="KAF0032587.1"/>
    </source>
</evidence>
<name>A0A6A4SH94_SCOMX</name>
<proteinExistence type="predicted"/>
<comment type="caution">
    <text evidence="2">The sequence shown here is derived from an EMBL/GenBank/DDBJ whole genome shotgun (WGS) entry which is preliminary data.</text>
</comment>
<sequence length="102" mass="11379">MARGSAGIGSSDGGSVRPRSGRGRLFNRSGEIKAALRKPTPEPTARNDSDLSGPTANASWVTAMIDFGKEEEKRERKKKKKEVVRQFAEDWGRHLCVRRWLP</sequence>
<accession>A0A6A4SH94</accession>
<organism evidence="2 3">
    <name type="scientific">Scophthalmus maximus</name>
    <name type="common">Turbot</name>
    <name type="synonym">Psetta maxima</name>
    <dbReference type="NCBI Taxonomy" id="52904"/>
    <lineage>
        <taxon>Eukaryota</taxon>
        <taxon>Metazoa</taxon>
        <taxon>Chordata</taxon>
        <taxon>Craniata</taxon>
        <taxon>Vertebrata</taxon>
        <taxon>Euteleostomi</taxon>
        <taxon>Actinopterygii</taxon>
        <taxon>Neopterygii</taxon>
        <taxon>Teleostei</taxon>
        <taxon>Neoteleostei</taxon>
        <taxon>Acanthomorphata</taxon>
        <taxon>Carangaria</taxon>
        <taxon>Pleuronectiformes</taxon>
        <taxon>Pleuronectoidei</taxon>
        <taxon>Scophthalmidae</taxon>
        <taxon>Scophthalmus</taxon>
    </lineage>
</organism>
<reference evidence="2 3" key="1">
    <citation type="submission" date="2019-06" db="EMBL/GenBank/DDBJ databases">
        <title>Draft genomes of female and male turbot (Scophthalmus maximus).</title>
        <authorList>
            <person name="Xu H."/>
            <person name="Xu X.-W."/>
            <person name="Shao C."/>
            <person name="Chen S."/>
        </authorList>
    </citation>
    <scope>NUCLEOTIDE SEQUENCE [LARGE SCALE GENOMIC DNA]</scope>
    <source>
        <strain evidence="2">Ysfricsl-2016a</strain>
        <tissue evidence="2">Blood</tissue>
    </source>
</reference>
<dbReference type="Proteomes" id="UP000438429">
    <property type="component" value="Unassembled WGS sequence"/>
</dbReference>
<dbReference type="EMBL" id="VEVO01000013">
    <property type="protein sequence ID" value="KAF0032587.1"/>
    <property type="molecule type" value="Genomic_DNA"/>
</dbReference>
<gene>
    <name evidence="2" type="ORF">F2P81_014877</name>
</gene>
<evidence type="ECO:0000313" key="3">
    <source>
        <dbReference type="Proteomes" id="UP000438429"/>
    </source>
</evidence>